<proteinExistence type="predicted"/>
<dbReference type="Proteomes" id="UP000800092">
    <property type="component" value="Unassembled WGS sequence"/>
</dbReference>
<accession>A0A6A6H8X4</accession>
<dbReference type="AlphaFoldDB" id="A0A6A6H8X4"/>
<evidence type="ECO:0000313" key="3">
    <source>
        <dbReference type="Proteomes" id="UP000800092"/>
    </source>
</evidence>
<dbReference type="OrthoDB" id="5314997at2759"/>
<dbReference type="Pfam" id="PF20150">
    <property type="entry name" value="2EXR"/>
    <property type="match status" value="1"/>
</dbReference>
<dbReference type="EMBL" id="ML991797">
    <property type="protein sequence ID" value="KAF2234574.1"/>
    <property type="molecule type" value="Genomic_DNA"/>
</dbReference>
<reference evidence="2" key="1">
    <citation type="journal article" date="2020" name="Stud. Mycol.">
        <title>101 Dothideomycetes genomes: a test case for predicting lifestyles and emergence of pathogens.</title>
        <authorList>
            <person name="Haridas S."/>
            <person name="Albert R."/>
            <person name="Binder M."/>
            <person name="Bloem J."/>
            <person name="Labutti K."/>
            <person name="Salamov A."/>
            <person name="Andreopoulos B."/>
            <person name="Baker S."/>
            <person name="Barry K."/>
            <person name="Bills G."/>
            <person name="Bluhm B."/>
            <person name="Cannon C."/>
            <person name="Castanera R."/>
            <person name="Culley D."/>
            <person name="Daum C."/>
            <person name="Ezra D."/>
            <person name="Gonzalez J."/>
            <person name="Henrissat B."/>
            <person name="Kuo A."/>
            <person name="Liang C."/>
            <person name="Lipzen A."/>
            <person name="Lutzoni F."/>
            <person name="Magnuson J."/>
            <person name="Mondo S."/>
            <person name="Nolan M."/>
            <person name="Ohm R."/>
            <person name="Pangilinan J."/>
            <person name="Park H.-J."/>
            <person name="Ramirez L."/>
            <person name="Alfaro M."/>
            <person name="Sun H."/>
            <person name="Tritt A."/>
            <person name="Yoshinaga Y."/>
            <person name="Zwiers L.-H."/>
            <person name="Turgeon B."/>
            <person name="Goodwin S."/>
            <person name="Spatafora J."/>
            <person name="Crous P."/>
            <person name="Grigoriev I."/>
        </authorList>
    </citation>
    <scope>NUCLEOTIDE SEQUENCE</scope>
    <source>
        <strain evidence="2">Tuck. ex Michener</strain>
    </source>
</reference>
<dbReference type="InterPro" id="IPR045518">
    <property type="entry name" value="2EXR"/>
</dbReference>
<sequence>MDMVGKAPKLMTPRCQFLELPTEIRLRIYELTFKDDYFEVIWFDPYRDTFPQMICEEPHEVSPPDSYDLLGVSKQIRQEASEVLLKSTLFAYHLVVTNSIEPDVFRVPFQHSLGPFSVKEMRRIFIVIGVDPPDQLCDTLEIKWSADRGKGQAEWRIWFDEVFDERALCVALQRLKSANNLLAKNFTRQDIANGMTYLDDKVESCTFHELIHAVEELFMILRESNTL</sequence>
<gene>
    <name evidence="2" type="ORF">EV356DRAFT_514964</name>
</gene>
<evidence type="ECO:0000259" key="1">
    <source>
        <dbReference type="Pfam" id="PF20150"/>
    </source>
</evidence>
<evidence type="ECO:0000313" key="2">
    <source>
        <dbReference type="EMBL" id="KAF2234574.1"/>
    </source>
</evidence>
<protein>
    <recommendedName>
        <fullName evidence="1">2EXR domain-containing protein</fullName>
    </recommendedName>
</protein>
<name>A0A6A6H8X4_VIRVR</name>
<feature type="domain" description="2EXR" evidence="1">
    <location>
        <begin position="16"/>
        <end position="90"/>
    </location>
</feature>
<keyword evidence="3" id="KW-1185">Reference proteome</keyword>
<organism evidence="2 3">
    <name type="scientific">Viridothelium virens</name>
    <name type="common">Speckled blister lichen</name>
    <name type="synonym">Trypethelium virens</name>
    <dbReference type="NCBI Taxonomy" id="1048519"/>
    <lineage>
        <taxon>Eukaryota</taxon>
        <taxon>Fungi</taxon>
        <taxon>Dikarya</taxon>
        <taxon>Ascomycota</taxon>
        <taxon>Pezizomycotina</taxon>
        <taxon>Dothideomycetes</taxon>
        <taxon>Dothideomycetes incertae sedis</taxon>
        <taxon>Trypetheliales</taxon>
        <taxon>Trypetheliaceae</taxon>
        <taxon>Viridothelium</taxon>
    </lineage>
</organism>